<gene>
    <name evidence="1" type="ORF">IFO71_11730</name>
</gene>
<dbReference type="Proteomes" id="UP000613768">
    <property type="component" value="Unassembled WGS sequence"/>
</dbReference>
<proteinExistence type="predicted"/>
<evidence type="ECO:0000313" key="1">
    <source>
        <dbReference type="EMBL" id="MBD8526407.1"/>
    </source>
</evidence>
<comment type="caution">
    <text evidence="1">The sequence shown here is derived from an EMBL/GenBank/DDBJ whole genome shotgun (WGS) entry which is preliminary data.</text>
</comment>
<evidence type="ECO:0000313" key="2">
    <source>
        <dbReference type="Proteomes" id="UP000613768"/>
    </source>
</evidence>
<keyword evidence="2" id="KW-1185">Reference proteome</keyword>
<dbReference type="AlphaFoldDB" id="A0AAW3ZMJ3"/>
<protein>
    <submittedName>
        <fullName evidence="1">Uncharacterized protein</fullName>
    </submittedName>
</protein>
<organism evidence="1 2">
    <name type="scientific">Pseudomarimonas arenosa</name>
    <dbReference type="NCBI Taxonomy" id="2774145"/>
    <lineage>
        <taxon>Bacteria</taxon>
        <taxon>Pseudomonadati</taxon>
        <taxon>Pseudomonadota</taxon>
        <taxon>Gammaproteobacteria</taxon>
        <taxon>Lysobacterales</taxon>
        <taxon>Lysobacteraceae</taxon>
        <taxon>Pseudomarimonas</taxon>
    </lineage>
</organism>
<accession>A0AAW3ZMJ3</accession>
<dbReference type="EMBL" id="JACYTR010000022">
    <property type="protein sequence ID" value="MBD8526407.1"/>
    <property type="molecule type" value="Genomic_DNA"/>
</dbReference>
<reference evidence="1 2" key="1">
    <citation type="submission" date="2020-09" db="EMBL/GenBank/DDBJ databases">
        <title>Pseudoxanthomonas sp. CAU 1598 isolated from sand of Yaerae Beach.</title>
        <authorList>
            <person name="Kim W."/>
        </authorList>
    </citation>
    <scope>NUCLEOTIDE SEQUENCE [LARGE SCALE GENOMIC DNA]</scope>
    <source>
        <strain evidence="1 2">CAU 1598</strain>
    </source>
</reference>
<name>A0AAW3ZMJ3_9GAMM</name>
<dbReference type="RefSeq" id="WP_192029829.1">
    <property type="nucleotide sequence ID" value="NZ_JACYTR010000022.1"/>
</dbReference>
<sequence>MSSAICISDTKDLGADALNKQPGWGMFGPMHLPINQGPQTPAVRLFYYIVLQANPDKSKSLLVALRNNDAKRLEYSGDSAFRPGELLATGKEGGQDGGFLNLGTALRAALLGYYCDKVEVKMLLNGNCFVFQGGFPEAANEGGSTGHSDSVNLGSFGDTLTAGISHSDTVGRSIKDFALLDSSSDTACIHSYELRKCADGTDYSGPDDLFPPVKVDIAHVKPVRGVPELARTNFPLYDYGIWTTKRDQVYDNTVTLTLEVTAHMVMVMGGVSTTGPVSTPGHKVLDKQTLSFKHSVDIDLSQVSA</sequence>